<keyword evidence="3" id="KW-1185">Reference proteome</keyword>
<proteinExistence type="predicted"/>
<reference evidence="2 3" key="1">
    <citation type="journal article" date="2019" name="Genome Biol. Evol.">
        <title>Insights into the evolution of the New World diploid cottons (Gossypium, subgenus Houzingenia) based on genome sequencing.</title>
        <authorList>
            <person name="Grover C.E."/>
            <person name="Arick M.A. 2nd"/>
            <person name="Thrash A."/>
            <person name="Conover J.L."/>
            <person name="Sanders W.S."/>
            <person name="Peterson D.G."/>
            <person name="Frelichowski J.E."/>
            <person name="Scheffler J.A."/>
            <person name="Scheffler B.E."/>
            <person name="Wendel J.F."/>
        </authorList>
    </citation>
    <scope>NUCLEOTIDE SEQUENCE [LARGE SCALE GENOMIC DNA]</scope>
    <source>
        <strain evidence="2">1</strain>
        <tissue evidence="2">Leaf</tissue>
    </source>
</reference>
<dbReference type="Proteomes" id="UP000593576">
    <property type="component" value="Unassembled WGS sequence"/>
</dbReference>
<accession>A0A7J9LRT4</accession>
<dbReference type="OrthoDB" id="10487602at2759"/>
<evidence type="ECO:0000256" key="1">
    <source>
        <dbReference type="SAM" id="MobiDB-lite"/>
    </source>
</evidence>
<gene>
    <name evidence="2" type="ORF">Goshw_028450</name>
</gene>
<evidence type="ECO:0000313" key="3">
    <source>
        <dbReference type="Proteomes" id="UP000593576"/>
    </source>
</evidence>
<protein>
    <submittedName>
        <fullName evidence="2">Uncharacterized protein</fullName>
    </submittedName>
</protein>
<dbReference type="AlphaFoldDB" id="A0A7J9LRT4"/>
<feature type="region of interest" description="Disordered" evidence="1">
    <location>
        <begin position="77"/>
        <end position="100"/>
    </location>
</feature>
<dbReference type="EMBL" id="JABFAF010000007">
    <property type="protein sequence ID" value="MBA0861495.1"/>
    <property type="molecule type" value="Genomic_DNA"/>
</dbReference>
<feature type="region of interest" description="Disordered" evidence="1">
    <location>
        <begin position="35"/>
        <end position="57"/>
    </location>
</feature>
<organism evidence="2 3">
    <name type="scientific">Gossypium schwendimanii</name>
    <name type="common">Cotton</name>
    <dbReference type="NCBI Taxonomy" id="34291"/>
    <lineage>
        <taxon>Eukaryota</taxon>
        <taxon>Viridiplantae</taxon>
        <taxon>Streptophyta</taxon>
        <taxon>Embryophyta</taxon>
        <taxon>Tracheophyta</taxon>
        <taxon>Spermatophyta</taxon>
        <taxon>Magnoliopsida</taxon>
        <taxon>eudicotyledons</taxon>
        <taxon>Gunneridae</taxon>
        <taxon>Pentapetalae</taxon>
        <taxon>rosids</taxon>
        <taxon>malvids</taxon>
        <taxon>Malvales</taxon>
        <taxon>Malvaceae</taxon>
        <taxon>Malvoideae</taxon>
        <taxon>Gossypium</taxon>
    </lineage>
</organism>
<evidence type="ECO:0000313" key="2">
    <source>
        <dbReference type="EMBL" id="MBA0861495.1"/>
    </source>
</evidence>
<comment type="caution">
    <text evidence="2">The sequence shown here is derived from an EMBL/GenBank/DDBJ whole genome shotgun (WGS) entry which is preliminary data.</text>
</comment>
<sequence>MHWGMNPSKLKRCVSGQKVEIFFPHLVMALCKNAKRSEDKEQNNNEEEENKEATEQEFLNGVDDDYEVTFQPQYSTPKGLIIRSPTRHTQSLGRGFTRGHVSGKVKALMERG</sequence>
<name>A0A7J9LRT4_GOSSC</name>